<sequence length="1493" mass="168199">MGSLQPEPRSAHFPEGDPVSSVREIPSRATPPPTNKPNIPSTPRRDSSSALSMGAEAIPEARAILLKELEGFIEKFAPSRVTRLLNRSLSKAKCKAFLNSPEQQAFSNNSWIIPENPSAEPDLYEPIRQVVDSIISYFGLAESRKVHDTSKKRLPSDNVEALKCSPDLFVSASGPHFRRTLEDIRWSQCLTTIEVKQQGHKQGFNDIISQTAYNARQTLTAQPTRSFVYKLLMTESRVRLLSFDRVGALYSDWINYRKNPEQLVRLVYLVCNPNLKSLGIDESVVFENDRLKFTMKRDGKPFILTADPIPRFPPMGLCGRATVCWSVQDADGNPYLLKQQFVNTSRELEHKILDDIQTKEDVDLSAIGTYVFSQVYRTVSANRGMTMIPETFHDRYMYRIVLDEHGDTIDQVEDKSRLDLLVALRDAILGHQSLWKQGILHRDISTKNILYRMKEDAEATLRGVLIDFDLAINIHRKRSNLKADFRTGTRAFQSVMVLKSYQPTNDAGVLLPTVLHDHLDDLESFFWVLVWITRQKLPAGEDPDNFIPSLEVRKKFEAEAATSASHKRDFLDDWDEDLVLLQPGWGSVIRKLISNLAHFFHDEFMIKRKSVNGNLKAMTPEELVCVSGAHYTTVIKYFEDAIASLKKEMEDDKKKQNSNGQSVPQDHGSATPKRSREAEPEDAIIATDNIAPEFDARATKRARTTKPEPGSTKQRARSTSVKSKKGTRGQKVQENDNSLDGELRADAGSSRGRPSGSRSRKNSSKKEPRVGSRASQRLASKASEALRMGSTPVFEAKGILTQELEGFIVPFQGSRAQTLLDNTLTSDQCAAFFASPEANSLFSDNKWTMTETPSAESALYEPILSIVKAVLAHFGLNNSRKIHNTSKVRRIPTETAEQLKSSPDLFVSVSGEHFQRAPPGKELHWFQETLTSQPQRSIVYSILMTEKRARLLSFDRVGVQYSKWIDFRETPSQLIRLIHFVCCSDLQHLGIDTTAIFREDGQLQFTLEHEGQPYVVVADPTPRTIPMGLRGRATVCWTVKGPNDEPYVLKQQFVNVCRPPEHEILAEIQEFDDVDLSSVGVFIVAQAYGRVSEARGMVDVPPTFHDRYLYRLVLNEHGDPIDDLEGKTRMDLLVALRDAITGHWALWQKDILHRDISTNNILYRKKTEEDTSLRGVLIDFDMADLINRIESNHNADFRTGTRAFQSISVLESYRTATDSGIPLPNILHDHLDDLESFFWVLIWITRENVAPGTDVSALRKDILVREDFEAAAKSAAAQKLLLLYRYRFLGLQDGWGEACTNLCISLGKFFLDQFTSKTTKLNGQQKAKTPQEAKAESAAHYTEILGYFDLAIAALKEETEDTVVAPSSPLTDVQNSRSSPTSEPRSRAISLPSSKIPAPNFQQPSPTRTSSKRTREPELVPTAGTSQTSVAENYPNPDVPIVPPTKRARTISTPVPTTRITRSASKTNLVKPRTRADRSWFFKPYYSNWWSND</sequence>
<comment type="caution">
    <text evidence="3">The sequence shown here is derived from an EMBL/GenBank/DDBJ whole genome shotgun (WGS) entry which is preliminary data.</text>
</comment>
<proteinExistence type="predicted"/>
<evidence type="ECO:0000313" key="4">
    <source>
        <dbReference type="Proteomes" id="UP000284842"/>
    </source>
</evidence>
<feature type="compositionally biased region" description="Polar residues" evidence="1">
    <location>
        <begin position="1400"/>
        <end position="1409"/>
    </location>
</feature>
<dbReference type="InterPro" id="IPR008266">
    <property type="entry name" value="Tyr_kinase_AS"/>
</dbReference>
<feature type="compositionally biased region" description="Polar residues" evidence="1">
    <location>
        <begin position="711"/>
        <end position="721"/>
    </location>
</feature>
<feature type="domain" description="Fungal-type protein kinase" evidence="2">
    <location>
        <begin position="927"/>
        <end position="1244"/>
    </location>
</feature>
<dbReference type="InterPro" id="IPR011009">
    <property type="entry name" value="Kinase-like_dom_sf"/>
</dbReference>
<dbReference type="PANTHER" id="PTHR38248">
    <property type="entry name" value="FUNK1 6"/>
    <property type="match status" value="1"/>
</dbReference>
<dbReference type="InParanoid" id="A0A409YAT1"/>
<evidence type="ECO:0000259" key="2">
    <source>
        <dbReference type="Pfam" id="PF17667"/>
    </source>
</evidence>
<dbReference type="STRING" id="181874.A0A409YAT1"/>
<gene>
    <name evidence="3" type="ORF">CVT24_008961</name>
</gene>
<dbReference type="PANTHER" id="PTHR38248:SF2">
    <property type="entry name" value="FUNK1 11"/>
    <property type="match status" value="1"/>
</dbReference>
<feature type="region of interest" description="Disordered" evidence="1">
    <location>
        <begin position="1"/>
        <end position="53"/>
    </location>
</feature>
<feature type="region of interest" description="Disordered" evidence="1">
    <location>
        <begin position="1363"/>
        <end position="1452"/>
    </location>
</feature>
<protein>
    <recommendedName>
        <fullName evidence="2">Fungal-type protein kinase domain-containing protein</fullName>
    </recommendedName>
</protein>
<feature type="domain" description="Fungal-type protein kinase" evidence="2">
    <location>
        <begin position="179"/>
        <end position="360"/>
    </location>
</feature>
<dbReference type="InterPro" id="IPR040976">
    <property type="entry name" value="Pkinase_fungal"/>
</dbReference>
<evidence type="ECO:0000256" key="1">
    <source>
        <dbReference type="SAM" id="MobiDB-lite"/>
    </source>
</evidence>
<feature type="region of interest" description="Disordered" evidence="1">
    <location>
        <begin position="649"/>
        <end position="784"/>
    </location>
</feature>
<dbReference type="GO" id="GO:0004672">
    <property type="term" value="F:protein kinase activity"/>
    <property type="evidence" value="ECO:0007669"/>
    <property type="project" value="InterPro"/>
</dbReference>
<keyword evidence="4" id="KW-1185">Reference proteome</keyword>
<dbReference type="OrthoDB" id="5584477at2759"/>
<organism evidence="3 4">
    <name type="scientific">Panaeolus cyanescens</name>
    <dbReference type="NCBI Taxonomy" id="181874"/>
    <lineage>
        <taxon>Eukaryota</taxon>
        <taxon>Fungi</taxon>
        <taxon>Dikarya</taxon>
        <taxon>Basidiomycota</taxon>
        <taxon>Agaricomycotina</taxon>
        <taxon>Agaricomycetes</taxon>
        <taxon>Agaricomycetidae</taxon>
        <taxon>Agaricales</taxon>
        <taxon>Agaricineae</taxon>
        <taxon>Galeropsidaceae</taxon>
        <taxon>Panaeolus</taxon>
    </lineage>
</organism>
<dbReference type="SUPFAM" id="SSF56112">
    <property type="entry name" value="Protein kinase-like (PK-like)"/>
    <property type="match status" value="2"/>
</dbReference>
<dbReference type="EMBL" id="NHTK01001333">
    <property type="protein sequence ID" value="PPR00103.1"/>
    <property type="molecule type" value="Genomic_DNA"/>
</dbReference>
<evidence type="ECO:0000313" key="3">
    <source>
        <dbReference type="EMBL" id="PPR00103.1"/>
    </source>
</evidence>
<accession>A0A409YAT1</accession>
<dbReference type="Pfam" id="PF17667">
    <property type="entry name" value="Pkinase_fungal"/>
    <property type="match status" value="3"/>
</dbReference>
<feature type="compositionally biased region" description="Low complexity" evidence="1">
    <location>
        <begin position="748"/>
        <end position="757"/>
    </location>
</feature>
<dbReference type="PROSITE" id="PS00109">
    <property type="entry name" value="PROTEIN_KINASE_TYR"/>
    <property type="match status" value="2"/>
</dbReference>
<dbReference type="Gene3D" id="1.10.510.10">
    <property type="entry name" value="Transferase(Phosphotransferase) domain 1"/>
    <property type="match status" value="2"/>
</dbReference>
<name>A0A409YAT1_9AGAR</name>
<dbReference type="Proteomes" id="UP000284842">
    <property type="component" value="Unassembled WGS sequence"/>
</dbReference>
<reference evidence="3 4" key="1">
    <citation type="journal article" date="2018" name="Evol. Lett.">
        <title>Horizontal gene cluster transfer increased hallucinogenic mushroom diversity.</title>
        <authorList>
            <person name="Reynolds H.T."/>
            <person name="Vijayakumar V."/>
            <person name="Gluck-Thaler E."/>
            <person name="Korotkin H.B."/>
            <person name="Matheny P.B."/>
            <person name="Slot J.C."/>
        </authorList>
    </citation>
    <scope>NUCLEOTIDE SEQUENCE [LARGE SCALE GENOMIC DNA]</scope>
    <source>
        <strain evidence="3 4">2629</strain>
    </source>
</reference>
<feature type="domain" description="Fungal-type protein kinase" evidence="2">
    <location>
        <begin position="392"/>
        <end position="532"/>
    </location>
</feature>